<dbReference type="Ensembl" id="ENSPTET00000039394.1">
    <property type="protein sequence ID" value="ENSPTEP00000028191.1"/>
    <property type="gene ID" value="ENSPTEG00000027899.1"/>
</dbReference>
<keyword evidence="3" id="KW-1185">Reference proteome</keyword>
<proteinExistence type="predicted"/>
<dbReference type="AlphaFoldDB" id="A0A8C9I2Q9"/>
<reference evidence="2" key="1">
    <citation type="submission" date="2025-08" db="UniProtKB">
        <authorList>
            <consortium name="Ensembl"/>
        </authorList>
    </citation>
    <scope>IDENTIFICATION</scope>
</reference>
<accession>A0A8C9I2Q9</accession>
<feature type="compositionally biased region" description="Basic residues" evidence="1">
    <location>
        <begin position="104"/>
        <end position="123"/>
    </location>
</feature>
<evidence type="ECO:0000313" key="2">
    <source>
        <dbReference type="Ensembl" id="ENSPTEP00000028191.1"/>
    </source>
</evidence>
<protein>
    <submittedName>
        <fullName evidence="2">Uncharacterized protein</fullName>
    </submittedName>
</protein>
<reference evidence="2" key="2">
    <citation type="submission" date="2025-09" db="UniProtKB">
        <authorList>
            <consortium name="Ensembl"/>
        </authorList>
    </citation>
    <scope>IDENTIFICATION</scope>
</reference>
<feature type="region of interest" description="Disordered" evidence="1">
    <location>
        <begin position="75"/>
        <end position="127"/>
    </location>
</feature>
<feature type="compositionally biased region" description="Polar residues" evidence="1">
    <location>
        <begin position="78"/>
        <end position="90"/>
    </location>
</feature>
<evidence type="ECO:0000313" key="3">
    <source>
        <dbReference type="Proteomes" id="UP000694416"/>
    </source>
</evidence>
<dbReference type="Proteomes" id="UP000694416">
    <property type="component" value="Unplaced"/>
</dbReference>
<evidence type="ECO:0000256" key="1">
    <source>
        <dbReference type="SAM" id="MobiDB-lite"/>
    </source>
</evidence>
<organism evidence="2 3">
    <name type="scientific">Piliocolobus tephrosceles</name>
    <name type="common">Ugandan red Colobus</name>
    <dbReference type="NCBI Taxonomy" id="591936"/>
    <lineage>
        <taxon>Eukaryota</taxon>
        <taxon>Metazoa</taxon>
        <taxon>Chordata</taxon>
        <taxon>Craniata</taxon>
        <taxon>Vertebrata</taxon>
        <taxon>Euteleostomi</taxon>
        <taxon>Mammalia</taxon>
        <taxon>Eutheria</taxon>
        <taxon>Euarchontoglires</taxon>
        <taxon>Primates</taxon>
        <taxon>Haplorrhini</taxon>
        <taxon>Catarrhini</taxon>
        <taxon>Cercopithecidae</taxon>
        <taxon>Colobinae</taxon>
        <taxon>Piliocolobus</taxon>
    </lineage>
</organism>
<name>A0A8C9I2Q9_9PRIM</name>
<sequence length="159" mass="17896">MVVVTHIAWRTVDAGLHHVVPSHLCPLVFGFLHDNQLLEMAKKFTKVTGTTQRDANASSLLDIYSFWLNSHPREDCTQKASHGQSPSESSCHPYPRVPAVRTSPMRKKQTRTFQKKKKKKAKTRSLQFSPPTFCSSTKEVCGNPHFQENCGEETACGKQ</sequence>